<gene>
    <name evidence="2" type="primary">ftsH</name>
    <name evidence="2" type="ORF">SNAT2548_LOCUS20082</name>
</gene>
<feature type="transmembrane region" description="Helical" evidence="1">
    <location>
        <begin position="107"/>
        <end position="126"/>
    </location>
</feature>
<organism evidence="2 3">
    <name type="scientific">Symbiodinium natans</name>
    <dbReference type="NCBI Taxonomy" id="878477"/>
    <lineage>
        <taxon>Eukaryota</taxon>
        <taxon>Sar</taxon>
        <taxon>Alveolata</taxon>
        <taxon>Dinophyceae</taxon>
        <taxon>Suessiales</taxon>
        <taxon>Symbiodiniaceae</taxon>
        <taxon>Symbiodinium</taxon>
    </lineage>
</organism>
<accession>A0A812QFM6</accession>
<comment type="caution">
    <text evidence="2">The sequence shown here is derived from an EMBL/GenBank/DDBJ whole genome shotgun (WGS) entry which is preliminary data.</text>
</comment>
<feature type="transmembrane region" description="Helical" evidence="1">
    <location>
        <begin position="210"/>
        <end position="228"/>
    </location>
</feature>
<keyword evidence="3" id="KW-1185">Reference proteome</keyword>
<proteinExistence type="predicted"/>
<keyword evidence="1" id="KW-1133">Transmembrane helix</keyword>
<evidence type="ECO:0000313" key="3">
    <source>
        <dbReference type="Proteomes" id="UP000604046"/>
    </source>
</evidence>
<feature type="transmembrane region" description="Helical" evidence="1">
    <location>
        <begin position="172"/>
        <end position="198"/>
    </location>
</feature>
<protein>
    <submittedName>
        <fullName evidence="2">FtsH protein</fullName>
    </submittedName>
</protein>
<dbReference type="Proteomes" id="UP000604046">
    <property type="component" value="Unassembled WGS sequence"/>
</dbReference>
<keyword evidence="1" id="KW-0812">Transmembrane</keyword>
<dbReference type="EMBL" id="CAJNDS010002199">
    <property type="protein sequence ID" value="CAE7368808.1"/>
    <property type="molecule type" value="Genomic_DNA"/>
</dbReference>
<evidence type="ECO:0000256" key="1">
    <source>
        <dbReference type="SAM" id="Phobius"/>
    </source>
</evidence>
<name>A0A812QFM6_9DINO</name>
<feature type="transmembrane region" description="Helical" evidence="1">
    <location>
        <begin position="259"/>
        <end position="278"/>
    </location>
</feature>
<reference evidence="2" key="1">
    <citation type="submission" date="2021-02" db="EMBL/GenBank/DDBJ databases">
        <authorList>
            <person name="Dougan E. K."/>
            <person name="Rhodes N."/>
            <person name="Thang M."/>
            <person name="Chan C."/>
        </authorList>
    </citation>
    <scope>NUCLEOTIDE SEQUENCE</scope>
</reference>
<dbReference type="OrthoDB" id="446080at2759"/>
<keyword evidence="1" id="KW-0472">Membrane</keyword>
<evidence type="ECO:0000313" key="2">
    <source>
        <dbReference type="EMBL" id="CAE7368808.1"/>
    </source>
</evidence>
<sequence length="647" mass="72700">MWDAALLLFFRKGTNYVEKVILIVGCMLNYFLQMSLLLTIYLNMLDSPYTVDTIQEMLRWRVDNAHSNAAFDEVTGKSLLARLCDQELWSYEQEEFKLMYDYLYKDIPGALLSTLAIVMWVLTIMVEYRRCVEQALAVIHLPALAKDDKAEFVWNREDESYAVVGMNSLKRVLALVLLSLPRLFVMLCLGFIGCQYLAQTANLGDIVLNAVALAFVMDVDELVANVLLTERLRSILPKIQPMSCGQRKRGHKCCPFKDMVRYAITAGLVTFALVYWLIPFDQNVRGAAMALCGGFQDFSYEGGTSDSPPVILKPAKWREDSWVSSCHSDGGTTMDVYLQRYYSARYNDSVQNNTATTLTAEYYDRLKRREVLKFAYGLYAGFGSSFSECAQGEILGPQNPETAERTCIKIPERLEKRLGTEQVEHGHRTGPGNCPRFTTTDGCVTIQNPDVCVWTWLSEKCDEKPPGLVKTDACDSADVITQCETWHYILSKPHPTFNCDQILEYCTSPNGDCVAVRGQYIIEPTNWTAHQANQVLDTPFKTTLQQWSGVDASKITINLEEAGAGYPARTLRAYVCMKNLPPSYIPLPGLRTDTATLLEDIQAQTGYNPNNGIASLDWVPNTFRYLATTDMDSKMDTLCGATVPTVP</sequence>
<feature type="transmembrane region" description="Helical" evidence="1">
    <location>
        <begin position="20"/>
        <end position="42"/>
    </location>
</feature>
<dbReference type="AlphaFoldDB" id="A0A812QFM6"/>